<keyword evidence="3" id="KW-1185">Reference proteome</keyword>
<dbReference type="STRING" id="549386.SAMN02927923_01204"/>
<name>A0A1G5F557_9HYPH</name>
<dbReference type="OrthoDB" id="7433399at2"/>
<dbReference type="Proteomes" id="UP000199569">
    <property type="component" value="Unassembled WGS sequence"/>
</dbReference>
<evidence type="ECO:0000256" key="1">
    <source>
        <dbReference type="SAM" id="Phobius"/>
    </source>
</evidence>
<proteinExistence type="predicted"/>
<organism evidence="2 3">
    <name type="scientific">Microvirga guangxiensis</name>
    <dbReference type="NCBI Taxonomy" id="549386"/>
    <lineage>
        <taxon>Bacteria</taxon>
        <taxon>Pseudomonadati</taxon>
        <taxon>Pseudomonadota</taxon>
        <taxon>Alphaproteobacteria</taxon>
        <taxon>Hyphomicrobiales</taxon>
        <taxon>Methylobacteriaceae</taxon>
        <taxon>Microvirga</taxon>
    </lineage>
</organism>
<keyword evidence="1" id="KW-1133">Transmembrane helix</keyword>
<feature type="transmembrane region" description="Helical" evidence="1">
    <location>
        <begin position="76"/>
        <end position="97"/>
    </location>
</feature>
<evidence type="ECO:0000313" key="2">
    <source>
        <dbReference type="EMBL" id="SCY33758.1"/>
    </source>
</evidence>
<keyword evidence="1" id="KW-0812">Transmembrane</keyword>
<gene>
    <name evidence="2" type="ORF">SAMN02927923_01204</name>
</gene>
<accession>A0A1G5F557</accession>
<evidence type="ECO:0000313" key="3">
    <source>
        <dbReference type="Proteomes" id="UP000199569"/>
    </source>
</evidence>
<reference evidence="3" key="1">
    <citation type="submission" date="2016-10" db="EMBL/GenBank/DDBJ databases">
        <authorList>
            <person name="Varghese N."/>
            <person name="Submissions S."/>
        </authorList>
    </citation>
    <scope>NUCLEOTIDE SEQUENCE [LARGE SCALE GENOMIC DNA]</scope>
    <source>
        <strain evidence="3">CGMCC 1.7666</strain>
    </source>
</reference>
<dbReference type="AlphaFoldDB" id="A0A1G5F557"/>
<sequence length="106" mass="11112">MTDILRISVPLTAWLVAFSAVYGLHGLVCSDRWVAAGLDLAVGRAAMAAAWIVAIALQVALLLALRSPRFASPSAFMRGVSLTLSVTALVATLWTLMPVVTTSACL</sequence>
<keyword evidence="1" id="KW-0472">Membrane</keyword>
<protein>
    <submittedName>
        <fullName evidence="2">Uncharacterized protein</fullName>
    </submittedName>
</protein>
<feature type="transmembrane region" description="Helical" evidence="1">
    <location>
        <begin position="7"/>
        <end position="25"/>
    </location>
</feature>
<feature type="transmembrane region" description="Helical" evidence="1">
    <location>
        <begin position="45"/>
        <end position="64"/>
    </location>
</feature>
<dbReference type="RefSeq" id="WP_091131665.1">
    <property type="nucleotide sequence ID" value="NZ_FMVJ01000003.1"/>
</dbReference>
<dbReference type="EMBL" id="FMVJ01000003">
    <property type="protein sequence ID" value="SCY33758.1"/>
    <property type="molecule type" value="Genomic_DNA"/>
</dbReference>